<evidence type="ECO:0000256" key="3">
    <source>
        <dbReference type="SAM" id="Phobius"/>
    </source>
</evidence>
<dbReference type="AlphaFoldDB" id="A0A0V0QP02"/>
<evidence type="ECO:0000256" key="2">
    <source>
        <dbReference type="SAM" id="MobiDB-lite"/>
    </source>
</evidence>
<proteinExistence type="predicted"/>
<feature type="region of interest" description="Disordered" evidence="2">
    <location>
        <begin position="426"/>
        <end position="451"/>
    </location>
</feature>
<feature type="coiled-coil region" evidence="1">
    <location>
        <begin position="389"/>
        <end position="416"/>
    </location>
</feature>
<dbReference type="Proteomes" id="UP000054937">
    <property type="component" value="Unassembled WGS sequence"/>
</dbReference>
<dbReference type="InParanoid" id="A0A0V0QP02"/>
<keyword evidence="3" id="KW-0812">Transmembrane</keyword>
<comment type="caution">
    <text evidence="4">The sequence shown here is derived from an EMBL/GenBank/DDBJ whole genome shotgun (WGS) entry which is preliminary data.</text>
</comment>
<evidence type="ECO:0000313" key="4">
    <source>
        <dbReference type="EMBL" id="KRX04014.1"/>
    </source>
</evidence>
<feature type="transmembrane region" description="Helical" evidence="3">
    <location>
        <begin position="366"/>
        <end position="389"/>
    </location>
</feature>
<keyword evidence="3" id="KW-0472">Membrane</keyword>
<accession>A0A0V0QP02</accession>
<evidence type="ECO:0000256" key="1">
    <source>
        <dbReference type="SAM" id="Coils"/>
    </source>
</evidence>
<organism evidence="4 5">
    <name type="scientific">Pseudocohnilembus persalinus</name>
    <name type="common">Ciliate</name>
    <dbReference type="NCBI Taxonomy" id="266149"/>
    <lineage>
        <taxon>Eukaryota</taxon>
        <taxon>Sar</taxon>
        <taxon>Alveolata</taxon>
        <taxon>Ciliophora</taxon>
        <taxon>Intramacronucleata</taxon>
        <taxon>Oligohymenophorea</taxon>
        <taxon>Scuticociliatia</taxon>
        <taxon>Philasterida</taxon>
        <taxon>Pseudocohnilembidae</taxon>
        <taxon>Pseudocohnilembus</taxon>
    </lineage>
</organism>
<evidence type="ECO:0000313" key="5">
    <source>
        <dbReference type="Proteomes" id="UP000054937"/>
    </source>
</evidence>
<sequence>MLVIFQISSQCSGSLADEAQNKLGYGKCESCTDCNQNRVCFEGTCCGYPFKLTDCKNNDYFQKENPDHTCNNDCDCTGSRFCSSAGWCHGTAQINYLDCYEIEGYDGSLDDQVYTDYSQKKESDEKNQLKNNKIIQHQQQKVAHKILSQNQLNIKNQQQQQKQKQQDIVKRDFQKQNNVSMNSEQRQNEQNGNIYNNFEQQNNGKIIDKYQNAIYKTHIDQDNQKSKSMGFYNYPQQQKDDEQQQDLQNNLVSNIHNIQLNIQQMNDEQLQEYMANKNARKSLTCCGLPFEQTNCKKNDYIQKENSDHTCQTDCDCYGNRYCSDAGWCHGTGTLEYLDCYDIEGYDGSLDDQLKNSYDEYNGISSYIVLLIVGLLIFLGITIIIIFSCCKKANMIKNQQKQKMEQIKQQNILQKQQQERQIIQNSEKNKGFQQQQQQQEIQEIQQQEPQNQHNIQDNENLVKLNLYNNTLTQNQPEYNMILANYQQQNNDKILDIYQNSNQSPQLNYEIKQGYNYPEQDQYQSNDQFQFNEDNIKLSLNQMNDAQLQEYLAKKEQAKPFK</sequence>
<gene>
    <name evidence="4" type="ORF">PPERSA_12461</name>
</gene>
<keyword evidence="1" id="KW-0175">Coiled coil</keyword>
<keyword evidence="3" id="KW-1133">Transmembrane helix</keyword>
<feature type="compositionally biased region" description="Low complexity" evidence="2">
    <location>
        <begin position="432"/>
        <end position="451"/>
    </location>
</feature>
<reference evidence="4 5" key="1">
    <citation type="journal article" date="2015" name="Sci. Rep.">
        <title>Genome of the facultative scuticociliatosis pathogen Pseudocohnilembus persalinus provides insight into its virulence through horizontal gene transfer.</title>
        <authorList>
            <person name="Xiong J."/>
            <person name="Wang G."/>
            <person name="Cheng J."/>
            <person name="Tian M."/>
            <person name="Pan X."/>
            <person name="Warren A."/>
            <person name="Jiang C."/>
            <person name="Yuan D."/>
            <person name="Miao W."/>
        </authorList>
    </citation>
    <scope>NUCLEOTIDE SEQUENCE [LARGE SCALE GENOMIC DNA]</scope>
    <source>
        <strain evidence="4">36N120E</strain>
    </source>
</reference>
<protein>
    <submittedName>
        <fullName evidence="4">Uncharacterized protein</fullName>
    </submittedName>
</protein>
<dbReference type="EMBL" id="LDAU01000122">
    <property type="protein sequence ID" value="KRX04014.1"/>
    <property type="molecule type" value="Genomic_DNA"/>
</dbReference>
<keyword evidence="5" id="KW-1185">Reference proteome</keyword>
<name>A0A0V0QP02_PSEPJ</name>